<protein>
    <submittedName>
        <fullName evidence="1">Uncharacterized protein</fullName>
    </submittedName>
</protein>
<organism evidence="1 2">
    <name type="scientific">Antrihabitans stalagmiti</name>
    <dbReference type="NCBI Taxonomy" id="2799499"/>
    <lineage>
        <taxon>Bacteria</taxon>
        <taxon>Bacillati</taxon>
        <taxon>Actinomycetota</taxon>
        <taxon>Actinomycetes</taxon>
        <taxon>Mycobacteriales</taxon>
        <taxon>Nocardiaceae</taxon>
        <taxon>Antrihabitans</taxon>
    </lineage>
</organism>
<dbReference type="RefSeq" id="WP_199705898.1">
    <property type="nucleotide sequence ID" value="NZ_JAEMNV010000006.1"/>
</dbReference>
<evidence type="ECO:0000313" key="1">
    <source>
        <dbReference type="EMBL" id="MBJ8341025.1"/>
    </source>
</evidence>
<name>A0A934U4Z7_9NOCA</name>
<keyword evidence="2" id="KW-1185">Reference proteome</keyword>
<evidence type="ECO:0000313" key="2">
    <source>
        <dbReference type="Proteomes" id="UP000655868"/>
    </source>
</evidence>
<dbReference type="Pfam" id="PF18944">
    <property type="entry name" value="DUF5691"/>
    <property type="match status" value="1"/>
</dbReference>
<sequence>MNDDLVAAALLGTARRTPTFDTLEPVPRGVVEQLSTNDAAASLLEAAALERAYERGGVTSTTATPPSVCDDDPRYQLPAAAVARFRDLAAANSRIIDEWLVEALGRNYRAPDELVALVLRYAKASTNNQTYRDRLVQLASVRGQWLARQNPEWSDFTSYQLSDLQVWNYGTLRERAKWLADVRRQDPDAALEQLAKIWPQEPGPARFQLIGSLLPQLNTNDTDFLEQALDDGRQEVRTVAAAMLAKLPDSPLSQRMSERIRDWIYFDENNALSARVPEELDDAAIRDGIGDRSVSAANDPMTWFGRVVRATPLAVWEQLLGPPATAVTSAIDERWKLRITVGWADAAKAQHNAEWAEALLRRAGVKDTDLITVLPADAVADWVLADPRPLLDSSTIVLDALPHPWPREFAIRALELLMQMDPVATRPDDKAFRRQLHTHALAHLPIDLLGAVRGAADRAVDGGTARRMNQIAFHLIQRKTMLEELQ</sequence>
<proteinExistence type="predicted"/>
<dbReference type="Proteomes" id="UP000655868">
    <property type="component" value="Unassembled WGS sequence"/>
</dbReference>
<gene>
    <name evidence="1" type="ORF">JGU71_19235</name>
</gene>
<dbReference type="EMBL" id="JAEMNV010000006">
    <property type="protein sequence ID" value="MBJ8341025.1"/>
    <property type="molecule type" value="Genomic_DNA"/>
</dbReference>
<dbReference type="AlphaFoldDB" id="A0A934U4Z7"/>
<reference evidence="1" key="1">
    <citation type="submission" date="2020-12" db="EMBL/GenBank/DDBJ databases">
        <title>Antrihabitans popcorni sp. nov. and Antrihabitans auranticaus sp. nov., isolated from a larva cave.</title>
        <authorList>
            <person name="Lee S.D."/>
            <person name="Kim I.S."/>
        </authorList>
    </citation>
    <scope>NUCLEOTIDE SEQUENCE</scope>
    <source>
        <strain evidence="1">YC3-6</strain>
    </source>
</reference>
<dbReference type="InterPro" id="IPR043746">
    <property type="entry name" value="DUF5691"/>
</dbReference>
<comment type="caution">
    <text evidence="1">The sequence shown here is derived from an EMBL/GenBank/DDBJ whole genome shotgun (WGS) entry which is preliminary data.</text>
</comment>
<accession>A0A934U4Z7</accession>